<evidence type="ECO:0000256" key="8">
    <source>
        <dbReference type="SAM" id="Coils"/>
    </source>
</evidence>
<evidence type="ECO:0000256" key="6">
    <source>
        <dbReference type="PROSITE-ProRule" id="PRU10007"/>
    </source>
</evidence>
<dbReference type="AlphaFoldDB" id="A0A1X1RM43"/>
<dbReference type="GO" id="GO:0004029">
    <property type="term" value="F:aldehyde dehydrogenase (NAD+) activity"/>
    <property type="evidence" value="ECO:0007669"/>
    <property type="project" value="TreeGrafter"/>
</dbReference>
<dbReference type="PANTHER" id="PTHR43570:SF16">
    <property type="entry name" value="ALDEHYDE DEHYDROGENASE TYPE III, ISOFORM Q"/>
    <property type="match status" value="1"/>
</dbReference>
<dbReference type="FunFam" id="3.40.605.10:FF:000004">
    <property type="entry name" value="Aldehyde dehydrogenase"/>
    <property type="match status" value="1"/>
</dbReference>
<feature type="coiled-coil region" evidence="8">
    <location>
        <begin position="31"/>
        <end position="58"/>
    </location>
</feature>
<dbReference type="CDD" id="cd07087">
    <property type="entry name" value="ALDH_F3-13-14_CALDH-like"/>
    <property type="match status" value="1"/>
</dbReference>
<dbReference type="FunFam" id="3.40.309.10:FF:000003">
    <property type="entry name" value="Aldehyde dehydrogenase"/>
    <property type="match status" value="1"/>
</dbReference>
<dbReference type="Pfam" id="PF00171">
    <property type="entry name" value="Aldedh"/>
    <property type="match status" value="1"/>
</dbReference>
<evidence type="ECO:0000256" key="3">
    <source>
        <dbReference type="ARBA" id="ARBA00023027"/>
    </source>
</evidence>
<evidence type="ECO:0000256" key="7">
    <source>
        <dbReference type="RuleBase" id="RU003345"/>
    </source>
</evidence>
<dbReference type="GO" id="GO:0005737">
    <property type="term" value="C:cytoplasm"/>
    <property type="evidence" value="ECO:0007669"/>
    <property type="project" value="TreeGrafter"/>
</dbReference>
<evidence type="ECO:0000313" key="11">
    <source>
        <dbReference type="EMBL" id="PIB73678.1"/>
    </source>
</evidence>
<dbReference type="GO" id="GO:0006081">
    <property type="term" value="P:aldehyde metabolic process"/>
    <property type="evidence" value="ECO:0007669"/>
    <property type="project" value="InterPro"/>
</dbReference>
<dbReference type="InterPro" id="IPR016162">
    <property type="entry name" value="Ald_DH_N"/>
</dbReference>
<keyword evidence="3" id="KW-0520">NAD</keyword>
<gene>
    <name evidence="10" type="ORF">AWB95_17845</name>
    <name evidence="11" type="ORF">CQY23_22775</name>
</gene>
<evidence type="ECO:0000313" key="13">
    <source>
        <dbReference type="Proteomes" id="UP000230971"/>
    </source>
</evidence>
<dbReference type="InterPro" id="IPR029510">
    <property type="entry name" value="Ald_DH_CS_GLU"/>
</dbReference>
<comment type="similarity">
    <text evidence="1 4 7">Belongs to the aldehyde dehydrogenase family.</text>
</comment>
<dbReference type="SUPFAM" id="SSF53720">
    <property type="entry name" value="ALDH-like"/>
    <property type="match status" value="1"/>
</dbReference>
<dbReference type="InterPro" id="IPR015590">
    <property type="entry name" value="Aldehyde_DH_dom"/>
</dbReference>
<proteinExistence type="inferred from homology"/>
<dbReference type="PIRSF" id="PIRSF036492">
    <property type="entry name" value="ALDH"/>
    <property type="match status" value="1"/>
</dbReference>
<reference evidence="11 13" key="2">
    <citation type="journal article" date="2017" name="Infect. Genet. Evol.">
        <title>The new phylogeny of the genus Mycobacterium: The old and the news.</title>
        <authorList>
            <person name="Tortoli E."/>
            <person name="Fedrizzi T."/>
            <person name="Meehan C.J."/>
            <person name="Trovato A."/>
            <person name="Grottola A."/>
            <person name="Giacobazzi E."/>
            <person name="Serpini G.F."/>
            <person name="Tagliazucchi S."/>
            <person name="Fabio A."/>
            <person name="Bettua C."/>
            <person name="Bertorelli R."/>
            <person name="Frascaro F."/>
            <person name="De Sanctis V."/>
            <person name="Pecorari M."/>
            <person name="Jousson O."/>
            <person name="Segata N."/>
            <person name="Cirillo D.M."/>
        </authorList>
    </citation>
    <scope>NUCLEOTIDE SEQUENCE [LARGE SCALE GENOMIC DNA]</scope>
    <source>
        <strain evidence="11 13">NCTC 12882</strain>
    </source>
</reference>
<organism evidence="10 12">
    <name type="scientific">Mycobacterium celatum</name>
    <dbReference type="NCBI Taxonomy" id="28045"/>
    <lineage>
        <taxon>Bacteria</taxon>
        <taxon>Bacillati</taxon>
        <taxon>Actinomycetota</taxon>
        <taxon>Actinomycetes</taxon>
        <taxon>Mycobacteriales</taxon>
        <taxon>Mycobacteriaceae</taxon>
        <taxon>Mycobacterium</taxon>
    </lineage>
</organism>
<dbReference type="EMBL" id="PDKV01000048">
    <property type="protein sequence ID" value="PIB73678.1"/>
    <property type="molecule type" value="Genomic_DNA"/>
</dbReference>
<dbReference type="OrthoDB" id="6882680at2"/>
<feature type="active site" evidence="5 6">
    <location>
        <position position="218"/>
    </location>
</feature>
<protein>
    <recommendedName>
        <fullName evidence="4">Aldehyde dehydrogenase</fullName>
    </recommendedName>
</protein>
<evidence type="ECO:0000259" key="9">
    <source>
        <dbReference type="Pfam" id="PF00171"/>
    </source>
</evidence>
<name>A0A1X1RM43_MYCCE</name>
<dbReference type="PANTHER" id="PTHR43570">
    <property type="entry name" value="ALDEHYDE DEHYDROGENASE"/>
    <property type="match status" value="1"/>
</dbReference>
<dbReference type="STRING" id="28045.AWB95_17845"/>
<feature type="domain" description="Aldehyde dehydrogenase" evidence="9">
    <location>
        <begin position="16"/>
        <end position="434"/>
    </location>
</feature>
<dbReference type="EMBL" id="LQOM01000039">
    <property type="protein sequence ID" value="ORV09370.1"/>
    <property type="molecule type" value="Genomic_DNA"/>
</dbReference>
<dbReference type="InterPro" id="IPR016161">
    <property type="entry name" value="Ald_DH/histidinol_DH"/>
</dbReference>
<keyword evidence="8" id="KW-0175">Coiled coil</keyword>
<dbReference type="Gene3D" id="3.40.605.10">
    <property type="entry name" value="Aldehyde Dehydrogenase, Chain A, domain 1"/>
    <property type="match status" value="1"/>
</dbReference>
<dbReference type="PROSITE" id="PS00070">
    <property type="entry name" value="ALDEHYDE_DEHYDR_CYS"/>
    <property type="match status" value="1"/>
</dbReference>
<evidence type="ECO:0000313" key="10">
    <source>
        <dbReference type="EMBL" id="ORV09370.1"/>
    </source>
</evidence>
<evidence type="ECO:0000256" key="2">
    <source>
        <dbReference type="ARBA" id="ARBA00023002"/>
    </source>
</evidence>
<sequence length="462" mass="49789">MTTQTITAPPELVEKIAALRGAFARGHTRQIEWRQRQLHAIERLLDEAEDEIAAALAQDLGRARAEAWLGDIASTKGEAAFARKHLRTWIKRKKQRLPMNQLPGSAWVQYEPLGVVLIIAPWNYPVYLALSPLVAAVAAGNCAVVKPSELTPVTSALLARLIPQYLDPDAVAVVEGAAETTQQLLSLGFDHALFTGGTAIGRKVMAAAAETLTPVTLELGGKSPVIVATDADLEVTARRIAWGRLLNSGQTCIAPDYVLVDKSVQQKLVGLIVDTVAAFRADTTAGMRIVNQRQFDRLAGYLDATKGTIVVGGQSARDSLTIDPTVIVDPDPTEPAMTEEIFGPILPVIGVDSVEQAIRFVNARPKPLALYVFSGSKSTSRRIIDAVPAGGAVVNHVAMHCLVPQLPFGGVGPSGMGAYHGEWGFQTMSHRKAVLAKTTWPDLKLLYPPYTDKALKVMRRLL</sequence>
<dbReference type="InterPro" id="IPR016160">
    <property type="entry name" value="Ald_DH_CS_CYS"/>
</dbReference>
<dbReference type="PROSITE" id="PS00687">
    <property type="entry name" value="ALDEHYDE_DEHYDR_GLU"/>
    <property type="match status" value="1"/>
</dbReference>
<comment type="caution">
    <text evidence="10">The sequence shown here is derived from an EMBL/GenBank/DDBJ whole genome shotgun (WGS) entry which is preliminary data.</text>
</comment>
<keyword evidence="2 4" id="KW-0560">Oxidoreductase</keyword>
<dbReference type="RefSeq" id="WP_062539012.1">
    <property type="nucleotide sequence ID" value="NZ_BBUN01000076.1"/>
</dbReference>
<evidence type="ECO:0000256" key="1">
    <source>
        <dbReference type="ARBA" id="ARBA00009986"/>
    </source>
</evidence>
<evidence type="ECO:0000256" key="4">
    <source>
        <dbReference type="PIRNR" id="PIRNR036492"/>
    </source>
</evidence>
<dbReference type="Proteomes" id="UP000193907">
    <property type="component" value="Unassembled WGS sequence"/>
</dbReference>
<dbReference type="InterPro" id="IPR016163">
    <property type="entry name" value="Ald_DH_C"/>
</dbReference>
<evidence type="ECO:0000313" key="12">
    <source>
        <dbReference type="Proteomes" id="UP000193907"/>
    </source>
</evidence>
<keyword evidence="12" id="KW-1185">Reference proteome</keyword>
<reference evidence="10 12" key="1">
    <citation type="submission" date="2016-01" db="EMBL/GenBank/DDBJ databases">
        <title>The new phylogeny of the genus Mycobacterium.</title>
        <authorList>
            <person name="Tarcisio F."/>
            <person name="Conor M."/>
            <person name="Antonella G."/>
            <person name="Elisabetta G."/>
            <person name="Giulia F.S."/>
            <person name="Sara T."/>
            <person name="Anna F."/>
            <person name="Clotilde B."/>
            <person name="Roberto B."/>
            <person name="Veronica D.S."/>
            <person name="Fabio R."/>
            <person name="Monica P."/>
            <person name="Olivier J."/>
            <person name="Enrico T."/>
            <person name="Nicola S."/>
        </authorList>
    </citation>
    <scope>NUCLEOTIDE SEQUENCE [LARGE SCALE GENOMIC DNA]</scope>
    <source>
        <strain evidence="10 12">DSM 44243</strain>
    </source>
</reference>
<dbReference type="Gene3D" id="3.40.309.10">
    <property type="entry name" value="Aldehyde Dehydrogenase, Chain A, domain 2"/>
    <property type="match status" value="1"/>
</dbReference>
<evidence type="ECO:0000256" key="5">
    <source>
        <dbReference type="PIRSR" id="PIRSR036492-1"/>
    </source>
</evidence>
<accession>A0A1X1RM43</accession>
<feature type="active site" evidence="5">
    <location>
        <position position="252"/>
    </location>
</feature>
<dbReference type="InterPro" id="IPR012394">
    <property type="entry name" value="Aldehyde_DH_NAD(P)"/>
</dbReference>
<dbReference type="Proteomes" id="UP000230971">
    <property type="component" value="Unassembled WGS sequence"/>
</dbReference>